<dbReference type="EMBL" id="JBJXBP010000007">
    <property type="protein sequence ID" value="KAL3820846.1"/>
    <property type="molecule type" value="Genomic_DNA"/>
</dbReference>
<evidence type="ECO:0000313" key="5">
    <source>
        <dbReference type="EMBL" id="KAL3820846.1"/>
    </source>
</evidence>
<reference evidence="5 6" key="1">
    <citation type="submission" date="2024-12" db="EMBL/GenBank/DDBJ databases">
        <title>The unique morphological basis and parallel evolutionary history of personate flowers in Penstemon.</title>
        <authorList>
            <person name="Depatie T.H."/>
            <person name="Wessinger C.A."/>
        </authorList>
    </citation>
    <scope>NUCLEOTIDE SEQUENCE [LARGE SCALE GENOMIC DNA]</scope>
    <source>
        <strain evidence="5">WTNN_2</strain>
        <tissue evidence="5">Leaf</tissue>
    </source>
</reference>
<evidence type="ECO:0000256" key="2">
    <source>
        <dbReference type="ARBA" id="ARBA00023054"/>
    </source>
</evidence>
<gene>
    <name evidence="5" type="ORF">ACJIZ3_006751</name>
</gene>
<feature type="coiled-coil region" evidence="3">
    <location>
        <begin position="240"/>
        <end position="383"/>
    </location>
</feature>
<keyword evidence="6" id="KW-1185">Reference proteome</keyword>
<evidence type="ECO:0000313" key="6">
    <source>
        <dbReference type="Proteomes" id="UP001634393"/>
    </source>
</evidence>
<proteinExistence type="inferred from homology"/>
<evidence type="ECO:0000256" key="4">
    <source>
        <dbReference type="SAM" id="MobiDB-lite"/>
    </source>
</evidence>
<comment type="similarity">
    <text evidence="1">Belongs to the WEB family.</text>
</comment>
<accession>A0ABD3S8T6</accession>
<dbReference type="PANTHER" id="PTHR32054">
    <property type="entry name" value="HEAVY CHAIN, PUTATIVE, EXPRESSED-RELATED-RELATED"/>
    <property type="match status" value="1"/>
</dbReference>
<comment type="caution">
    <text evidence="5">The sequence shown here is derived from an EMBL/GenBank/DDBJ whole genome shotgun (WGS) entry which is preliminary data.</text>
</comment>
<dbReference type="Pfam" id="PF05701">
    <property type="entry name" value="WEMBL"/>
    <property type="match status" value="1"/>
</dbReference>
<dbReference type="InterPro" id="IPR008545">
    <property type="entry name" value="Web"/>
</dbReference>
<feature type="coiled-coil region" evidence="3">
    <location>
        <begin position="537"/>
        <end position="578"/>
    </location>
</feature>
<evidence type="ECO:0000256" key="1">
    <source>
        <dbReference type="ARBA" id="ARBA00005485"/>
    </source>
</evidence>
<name>A0ABD3S8T6_9LAMI</name>
<dbReference type="Proteomes" id="UP001634393">
    <property type="component" value="Unassembled WGS sequence"/>
</dbReference>
<dbReference type="PANTHER" id="PTHR32054:SF3">
    <property type="entry name" value="HEAVY CHAIN, PUTATIVE, EXPRESSED-RELATED"/>
    <property type="match status" value="1"/>
</dbReference>
<protein>
    <submittedName>
        <fullName evidence="5">Uncharacterized protein</fullName>
    </submittedName>
</protein>
<dbReference type="AlphaFoldDB" id="A0ABD3S8T6"/>
<feature type="region of interest" description="Disordered" evidence="4">
    <location>
        <begin position="1"/>
        <end position="47"/>
    </location>
</feature>
<keyword evidence="2 3" id="KW-0175">Coiled coil</keyword>
<organism evidence="5 6">
    <name type="scientific">Penstemon smallii</name>
    <dbReference type="NCBI Taxonomy" id="265156"/>
    <lineage>
        <taxon>Eukaryota</taxon>
        <taxon>Viridiplantae</taxon>
        <taxon>Streptophyta</taxon>
        <taxon>Embryophyta</taxon>
        <taxon>Tracheophyta</taxon>
        <taxon>Spermatophyta</taxon>
        <taxon>Magnoliopsida</taxon>
        <taxon>eudicotyledons</taxon>
        <taxon>Gunneridae</taxon>
        <taxon>Pentapetalae</taxon>
        <taxon>asterids</taxon>
        <taxon>lamiids</taxon>
        <taxon>Lamiales</taxon>
        <taxon>Plantaginaceae</taxon>
        <taxon>Cheloneae</taxon>
        <taxon>Penstemon</taxon>
    </lineage>
</organism>
<feature type="compositionally biased region" description="Polar residues" evidence="4">
    <location>
        <begin position="7"/>
        <end position="26"/>
    </location>
</feature>
<evidence type="ECO:0000256" key="3">
    <source>
        <dbReference type="SAM" id="Coils"/>
    </source>
</evidence>
<feature type="coiled-coil region" evidence="3">
    <location>
        <begin position="99"/>
        <end position="161"/>
    </location>
</feature>
<sequence>MFGFTVRTRQNSMGSPISVDSPTSVGSPVRAGSPMVSTNSPKTDIGEIDTRAPFQSVKAAVSLFGDVNSPRSSPVTKKTKAEERVLEKETQHHMILRELDYYKDKLRSSENAKAQALKELQRANRTLQQLTNKLETLSESKQASIQATEAAKTRAKELEEQKSLREQLGCEAWKLDVDSERERYKTSAGELILSKQEFTNLRQDFDAALEAKLAAFQEAEDAQHNAKVNQERESQLSTEVVSLREALDQVKVAALQAEEEHSKLLEEKEALLLNYKSATEAAEMEIKRLKDEYDPAENLEEKLEETTEAIKVLQEQLNGVRASDLYSLQIIVSELDKARKSLEEVIAEESSIRDSMEPLKLQLEEVKRERLESETKALKAESTVEQMQGHLEKTKSELEAAISGNASDDMLSSIEKLKAEAEKDRREAEEIRKKAELLKQEAEAARIATGEAEEKLQIALKQAEEAKAAEKLADDQIHESPRIGGGDLKESVPSIRKIRLTVEEFELMNKKIEQFSIEADVKVATAMAQVQSLNTSEKEVLQKVESILKENEDLQSEIEDALKRAEMAEAAKKVVEGELKKWRIKEQNEVGEPSNVSEE</sequence>
<feature type="coiled-coil region" evidence="3">
    <location>
        <begin position="407"/>
        <end position="473"/>
    </location>
</feature>